<dbReference type="GO" id="GO:0006749">
    <property type="term" value="P:glutathione metabolic process"/>
    <property type="evidence" value="ECO:0007669"/>
    <property type="project" value="InterPro"/>
</dbReference>
<sequence length="468" mass="51615">MKVEQIYTGCLAEAAYYIESNGEAVIIDPLRETDPYIERAEADGARIKYVLETHFHADFVSGHLDLANKTGATIVFGPTAKPNFEAHIATDGEELKVGNVIIKVLHTPGHTMESSTFLLFDEEGKEHAIFTGDTLFLGDVGRPDLAVKTDLSREDLAGHLFDSLRNKIMPLSDEVIVYPGHGAGSACGKKMSSETWGYLGDQKKTNYALQAMTREEFVKEVTDGLVAPPQYFPKNAVMNKMGYDSIDDILAKGLNPLSVRAFKAAWAEEEALVIDTRHQDDFANGFIPGSIFIGIDDNFAMWVGALITDLQIPILIVADEGRQKEVVTRLARVGYDNPIGYLEGGFEAWTAAGEEVDAVEEVTAADLADRFDKEGMNVLDVRKASEYNAQHIVGAQNFPLDFINSNMSEVSRDKRYFLHCAGGYRSMITASILKSRGYNDVVNIKGGYKALVETNLPMTEFEEQITEL</sequence>
<dbReference type="InterPro" id="IPR044528">
    <property type="entry name" value="POD-like_MBL-fold"/>
</dbReference>
<comment type="caution">
    <text evidence="3">The sequence shown here is derived from an EMBL/GenBank/DDBJ whole genome shotgun (WGS) entry which is preliminary data.</text>
</comment>
<name>A0A098S2M4_9BACT</name>
<dbReference type="SUPFAM" id="SSF56281">
    <property type="entry name" value="Metallo-hydrolase/oxidoreductase"/>
    <property type="match status" value="1"/>
</dbReference>
<dbReference type="FunFam" id="3.60.15.10:FF:000030">
    <property type="entry name" value="Metallo-beta-lactamase family protein"/>
    <property type="match status" value="1"/>
</dbReference>
<dbReference type="SUPFAM" id="SSF52821">
    <property type="entry name" value="Rhodanese/Cell cycle control phosphatase"/>
    <property type="match status" value="2"/>
</dbReference>
<dbReference type="SMART" id="SM00849">
    <property type="entry name" value="Lactamase_B"/>
    <property type="match status" value="1"/>
</dbReference>
<dbReference type="PANTHER" id="PTHR43084:SF1">
    <property type="entry name" value="PERSULFIDE DIOXYGENASE ETHE1, MITOCHONDRIAL"/>
    <property type="match status" value="1"/>
</dbReference>
<dbReference type="Gene3D" id="3.60.15.10">
    <property type="entry name" value="Ribonuclease Z/Hydroxyacylglutathione hydrolase-like"/>
    <property type="match status" value="1"/>
</dbReference>
<dbReference type="InterPro" id="IPR036866">
    <property type="entry name" value="RibonucZ/Hydroxyglut_hydro"/>
</dbReference>
<feature type="domain" description="Rhodanese" evidence="2">
    <location>
        <begin position="372"/>
        <end position="460"/>
    </location>
</feature>
<evidence type="ECO:0000313" key="4">
    <source>
        <dbReference type="Proteomes" id="UP000029736"/>
    </source>
</evidence>
<organism evidence="3 4">
    <name type="scientific">Phaeodactylibacter xiamenensis</name>
    <dbReference type="NCBI Taxonomy" id="1524460"/>
    <lineage>
        <taxon>Bacteria</taxon>
        <taxon>Pseudomonadati</taxon>
        <taxon>Bacteroidota</taxon>
        <taxon>Saprospiria</taxon>
        <taxon>Saprospirales</taxon>
        <taxon>Haliscomenobacteraceae</taxon>
        <taxon>Phaeodactylibacter</taxon>
    </lineage>
</organism>
<dbReference type="Proteomes" id="UP000029736">
    <property type="component" value="Unassembled WGS sequence"/>
</dbReference>
<dbReference type="GO" id="GO:0050313">
    <property type="term" value="F:sulfur dioxygenase activity"/>
    <property type="evidence" value="ECO:0007669"/>
    <property type="project" value="InterPro"/>
</dbReference>
<dbReference type="InterPro" id="IPR051682">
    <property type="entry name" value="Mito_Persulfide_Diox"/>
</dbReference>
<keyword evidence="1" id="KW-0479">Metal-binding</keyword>
<dbReference type="PANTHER" id="PTHR43084">
    <property type="entry name" value="PERSULFIDE DIOXYGENASE ETHE1"/>
    <property type="match status" value="1"/>
</dbReference>
<evidence type="ECO:0000313" key="3">
    <source>
        <dbReference type="EMBL" id="KGE85422.1"/>
    </source>
</evidence>
<dbReference type="InterPro" id="IPR001279">
    <property type="entry name" value="Metallo-B-lactamas"/>
</dbReference>
<dbReference type="GO" id="GO:0070813">
    <property type="term" value="P:hydrogen sulfide metabolic process"/>
    <property type="evidence" value="ECO:0007669"/>
    <property type="project" value="TreeGrafter"/>
</dbReference>
<keyword evidence="4" id="KW-1185">Reference proteome</keyword>
<dbReference type="Gene3D" id="3.40.250.10">
    <property type="entry name" value="Rhodanese-like domain"/>
    <property type="match status" value="2"/>
</dbReference>
<dbReference type="OrthoDB" id="9784009at2"/>
<dbReference type="EMBL" id="JPOS01000090">
    <property type="protein sequence ID" value="KGE85422.1"/>
    <property type="molecule type" value="Genomic_DNA"/>
</dbReference>
<dbReference type="STRING" id="1524460.IX84_28470"/>
<proteinExistence type="predicted"/>
<dbReference type="SMART" id="SM00450">
    <property type="entry name" value="RHOD"/>
    <property type="match status" value="2"/>
</dbReference>
<evidence type="ECO:0000256" key="1">
    <source>
        <dbReference type="ARBA" id="ARBA00022723"/>
    </source>
</evidence>
<dbReference type="PROSITE" id="PS50206">
    <property type="entry name" value="RHODANESE_3"/>
    <property type="match status" value="2"/>
</dbReference>
<gene>
    <name evidence="3" type="ORF">IX84_28470</name>
</gene>
<dbReference type="InterPro" id="IPR036873">
    <property type="entry name" value="Rhodanese-like_dom_sf"/>
</dbReference>
<dbReference type="Pfam" id="PF00753">
    <property type="entry name" value="Lactamase_B"/>
    <property type="match status" value="1"/>
</dbReference>
<protein>
    <submittedName>
        <fullName evidence="3">Beta-lactamase</fullName>
    </submittedName>
</protein>
<dbReference type="AlphaFoldDB" id="A0A098S2M4"/>
<reference evidence="3 4" key="1">
    <citation type="journal article" date="2014" name="Int. J. Syst. Evol. Microbiol.">
        <title>Phaeodactylibacter xiamenensis gen. nov., sp. nov., a member of the family Saprospiraceae isolated from the marine alga Phaeodactylum tricornutum.</title>
        <authorList>
            <person name="Chen Z.Jr."/>
            <person name="Lei X."/>
            <person name="Lai Q."/>
            <person name="Li Y."/>
            <person name="Zhang B."/>
            <person name="Zhang J."/>
            <person name="Zhang H."/>
            <person name="Yang L."/>
            <person name="Zheng W."/>
            <person name="Tian Y."/>
            <person name="Yu Z."/>
            <person name="Xu H.Jr."/>
            <person name="Zheng T."/>
        </authorList>
    </citation>
    <scope>NUCLEOTIDE SEQUENCE [LARGE SCALE GENOMIC DNA]</scope>
    <source>
        <strain evidence="3 4">KD52</strain>
    </source>
</reference>
<dbReference type="InterPro" id="IPR001763">
    <property type="entry name" value="Rhodanese-like_dom"/>
</dbReference>
<accession>A0A098S2M4</accession>
<dbReference type="Pfam" id="PF00581">
    <property type="entry name" value="Rhodanese"/>
    <property type="match status" value="2"/>
</dbReference>
<dbReference type="CDD" id="cd00158">
    <property type="entry name" value="RHOD"/>
    <property type="match status" value="2"/>
</dbReference>
<dbReference type="RefSeq" id="WP_044228648.1">
    <property type="nucleotide sequence ID" value="NZ_JBKAGJ010000004.1"/>
</dbReference>
<dbReference type="CDD" id="cd07724">
    <property type="entry name" value="POD-like_MBL-fold"/>
    <property type="match status" value="1"/>
</dbReference>
<evidence type="ECO:0000259" key="2">
    <source>
        <dbReference type="PROSITE" id="PS50206"/>
    </source>
</evidence>
<dbReference type="GO" id="GO:0046872">
    <property type="term" value="F:metal ion binding"/>
    <property type="evidence" value="ECO:0007669"/>
    <property type="project" value="UniProtKB-KW"/>
</dbReference>
<feature type="domain" description="Rhodanese" evidence="2">
    <location>
        <begin position="267"/>
        <end position="358"/>
    </location>
</feature>